<organism evidence="4 5">
    <name type="scientific">Penicillium polonicum</name>
    <dbReference type="NCBI Taxonomy" id="60169"/>
    <lineage>
        <taxon>Eukaryota</taxon>
        <taxon>Fungi</taxon>
        <taxon>Dikarya</taxon>
        <taxon>Ascomycota</taxon>
        <taxon>Pezizomycotina</taxon>
        <taxon>Eurotiomycetes</taxon>
        <taxon>Eurotiomycetidae</taxon>
        <taxon>Eurotiales</taxon>
        <taxon>Aspergillaceae</taxon>
        <taxon>Penicillium</taxon>
    </lineage>
</organism>
<dbReference type="PROSITE" id="PS50297">
    <property type="entry name" value="ANK_REP_REGION"/>
    <property type="match status" value="1"/>
</dbReference>
<keyword evidence="2 3" id="KW-0040">ANK repeat</keyword>
<proteinExistence type="predicted"/>
<keyword evidence="5" id="KW-1185">Reference proteome</keyword>
<sequence length="187" mass="20370">MTSTERDMTLDALHIAAGEGHGAMIQVLLERANMNDMMMFDGSHPEQLHLSTQNDRELTEHQSLDSSMVDVNSRDSLRLTPLHRAAINGHSSTVIFPLTVVNANPTTPDIMGLTPLHLASMDGHFATIEALLDHGNADPYATDNEGRTPGDLALEKLDEETISKLDPRLFGSSRKIIDVSSAEGQLC</sequence>
<dbReference type="STRING" id="60169.A0A1V6NIY8"/>
<comment type="caution">
    <text evidence="4">The sequence shown here is derived from an EMBL/GenBank/DDBJ whole genome shotgun (WGS) entry which is preliminary data.</text>
</comment>
<dbReference type="Pfam" id="PF00023">
    <property type="entry name" value="Ank"/>
    <property type="match status" value="1"/>
</dbReference>
<dbReference type="PANTHER" id="PTHR24198:SF165">
    <property type="entry name" value="ANKYRIN REPEAT-CONTAINING PROTEIN-RELATED"/>
    <property type="match status" value="1"/>
</dbReference>
<dbReference type="AlphaFoldDB" id="A0A1V6NIY8"/>
<dbReference type="SUPFAM" id="SSF48403">
    <property type="entry name" value="Ankyrin repeat"/>
    <property type="match status" value="1"/>
</dbReference>
<evidence type="ECO:0000256" key="2">
    <source>
        <dbReference type="ARBA" id="ARBA00023043"/>
    </source>
</evidence>
<dbReference type="PANTHER" id="PTHR24198">
    <property type="entry name" value="ANKYRIN REPEAT AND PROTEIN KINASE DOMAIN-CONTAINING PROTEIN"/>
    <property type="match status" value="1"/>
</dbReference>
<evidence type="ECO:0000313" key="5">
    <source>
        <dbReference type="Proteomes" id="UP000191408"/>
    </source>
</evidence>
<dbReference type="Gene3D" id="1.25.40.20">
    <property type="entry name" value="Ankyrin repeat-containing domain"/>
    <property type="match status" value="1"/>
</dbReference>
<dbReference type="InterPro" id="IPR002110">
    <property type="entry name" value="Ankyrin_rpt"/>
</dbReference>
<protein>
    <submittedName>
        <fullName evidence="4">Uncharacterized protein</fullName>
    </submittedName>
</protein>
<dbReference type="PROSITE" id="PS50088">
    <property type="entry name" value="ANK_REPEAT"/>
    <property type="match status" value="1"/>
</dbReference>
<keyword evidence="1" id="KW-0677">Repeat</keyword>
<evidence type="ECO:0000256" key="1">
    <source>
        <dbReference type="ARBA" id="ARBA00022737"/>
    </source>
</evidence>
<gene>
    <name evidence="4" type="ORF">PENPOL_c007G05969</name>
</gene>
<dbReference type="InterPro" id="IPR036770">
    <property type="entry name" value="Ankyrin_rpt-contain_sf"/>
</dbReference>
<dbReference type="EMBL" id="MDYM01000007">
    <property type="protein sequence ID" value="OQD64569.1"/>
    <property type="molecule type" value="Genomic_DNA"/>
</dbReference>
<dbReference type="Pfam" id="PF12796">
    <property type="entry name" value="Ank_2"/>
    <property type="match status" value="1"/>
</dbReference>
<name>A0A1V6NIY8_PENPO</name>
<feature type="repeat" description="ANK" evidence="3">
    <location>
        <begin position="111"/>
        <end position="135"/>
    </location>
</feature>
<evidence type="ECO:0000256" key="3">
    <source>
        <dbReference type="PROSITE-ProRule" id="PRU00023"/>
    </source>
</evidence>
<dbReference type="SMART" id="SM00248">
    <property type="entry name" value="ANK"/>
    <property type="match status" value="3"/>
</dbReference>
<evidence type="ECO:0000313" key="4">
    <source>
        <dbReference type="EMBL" id="OQD64569.1"/>
    </source>
</evidence>
<dbReference type="Proteomes" id="UP000191408">
    <property type="component" value="Unassembled WGS sequence"/>
</dbReference>
<reference evidence="5" key="1">
    <citation type="journal article" date="2017" name="Nat. Microbiol.">
        <title>Global analysis of biosynthetic gene clusters reveals vast potential of secondary metabolite production in Penicillium species.</title>
        <authorList>
            <person name="Nielsen J.C."/>
            <person name="Grijseels S."/>
            <person name="Prigent S."/>
            <person name="Ji B."/>
            <person name="Dainat J."/>
            <person name="Nielsen K.F."/>
            <person name="Frisvad J.C."/>
            <person name="Workman M."/>
            <person name="Nielsen J."/>
        </authorList>
    </citation>
    <scope>NUCLEOTIDE SEQUENCE [LARGE SCALE GENOMIC DNA]</scope>
    <source>
        <strain evidence="5">IBT 4502</strain>
    </source>
</reference>
<accession>A0A1V6NIY8</accession>